<evidence type="ECO:0000313" key="1">
    <source>
        <dbReference type="EMBL" id="GET44808.1"/>
    </source>
</evidence>
<keyword evidence="2" id="KW-1185">Reference proteome</keyword>
<dbReference type="InterPro" id="IPR021272">
    <property type="entry name" value="DUF2851"/>
</dbReference>
<gene>
    <name evidence="1" type="ORF">RCZ01_01100</name>
</gene>
<proteinExistence type="predicted"/>
<organism evidence="1 2">
    <name type="scientific">Capnocytophaga felis</name>
    <dbReference type="NCBI Taxonomy" id="2267611"/>
    <lineage>
        <taxon>Bacteria</taxon>
        <taxon>Pseudomonadati</taxon>
        <taxon>Bacteroidota</taxon>
        <taxon>Flavobacteriia</taxon>
        <taxon>Flavobacteriales</taxon>
        <taxon>Flavobacteriaceae</taxon>
        <taxon>Capnocytophaga</taxon>
    </lineage>
</organism>
<dbReference type="RefSeq" id="WP_155283526.1">
    <property type="nucleotide sequence ID" value="NZ_BLBC01000003.1"/>
</dbReference>
<evidence type="ECO:0000313" key="2">
    <source>
        <dbReference type="Proteomes" id="UP000398217"/>
    </source>
</evidence>
<dbReference type="EMBL" id="BLBC01000003">
    <property type="protein sequence ID" value="GET44808.1"/>
    <property type="molecule type" value="Genomic_DNA"/>
</dbReference>
<sequence>MREDFLQYLWKYGKIPQSCTLTSGENLSILSVGECNRLSGPDFFNARLQIGEQLWAGNVEIHLKSSYWYAHRHEQDKTYNNVILHVVWEHDVEIFNSNHQTIPTLELKNQIDIEIINKYEKLFLSKNNFISCEKYYSKADKMVSDSWNELLFSERLKHKSDYVTKLLLQTHSDWEKVLFLMLLKNFGGTVNGDIFLEMGKAIDFSIIRKEKNIPLNLEALFFGQSNLLSDKYEDFYFKNLSKEYEYLKSKYNLKSSVTSVYFSKLRPQSFPTIRLSQLAQLYEKTESLFSKIIEIQEINDLKKIFSVSTSEFWETHYTFGKTSPKAKKKITSSLVELIWINTIVPIKYLYFKSIGKDISKSLMMSLQNIAPEKNTIIEKFCTLGKHSESAFDTQIILQQYKNYCLPKRCLDCAIGIFLLKDEPIV</sequence>
<comment type="caution">
    <text evidence="1">The sequence shown here is derived from an EMBL/GenBank/DDBJ whole genome shotgun (WGS) entry which is preliminary data.</text>
</comment>
<dbReference type="Proteomes" id="UP000398217">
    <property type="component" value="Unassembled WGS sequence"/>
</dbReference>
<accession>A0A5M4B5I1</accession>
<protein>
    <recommendedName>
        <fullName evidence="3">DUF2851 domain-containing protein</fullName>
    </recommendedName>
</protein>
<evidence type="ECO:0008006" key="3">
    <source>
        <dbReference type="Google" id="ProtNLM"/>
    </source>
</evidence>
<name>A0A5M4B5I1_9FLAO</name>
<reference evidence="2" key="1">
    <citation type="journal article" date="2020" name="Int. J. Syst. Evol. Microbiol.">
        <title>Capnocytophaga felis sp. nov. isolated from the feline oral cavity.</title>
        <authorList>
            <person name="Suzuki M."/>
            <person name="Umeda K."/>
            <person name="Kimura M."/>
            <person name="Imaoka K."/>
            <person name="Morikawa S."/>
            <person name="Maeda K."/>
        </authorList>
    </citation>
    <scope>NUCLEOTIDE SEQUENCE [LARGE SCALE GENOMIC DNA]</scope>
    <source>
        <strain evidence="2">KC07070</strain>
    </source>
</reference>
<dbReference type="AlphaFoldDB" id="A0A5M4B5I1"/>
<dbReference type="Pfam" id="PF11013">
    <property type="entry name" value="DUF2851"/>
    <property type="match status" value="1"/>
</dbReference>
<dbReference type="OrthoDB" id="1005072at2"/>